<reference evidence="1 2" key="1">
    <citation type="journal article" date="2021" name="Elife">
        <title>Chloroplast acquisition without the gene transfer in kleptoplastic sea slugs, Plakobranchus ocellatus.</title>
        <authorList>
            <person name="Maeda T."/>
            <person name="Takahashi S."/>
            <person name="Yoshida T."/>
            <person name="Shimamura S."/>
            <person name="Takaki Y."/>
            <person name="Nagai Y."/>
            <person name="Toyoda A."/>
            <person name="Suzuki Y."/>
            <person name="Arimoto A."/>
            <person name="Ishii H."/>
            <person name="Satoh N."/>
            <person name="Nishiyama T."/>
            <person name="Hasebe M."/>
            <person name="Maruyama T."/>
            <person name="Minagawa J."/>
            <person name="Obokata J."/>
            <person name="Shigenobu S."/>
        </authorList>
    </citation>
    <scope>NUCLEOTIDE SEQUENCE [LARGE SCALE GENOMIC DNA]</scope>
</reference>
<dbReference type="Gene3D" id="3.30.420.10">
    <property type="entry name" value="Ribonuclease H-like superfamily/Ribonuclease H"/>
    <property type="match status" value="1"/>
</dbReference>
<dbReference type="InterPro" id="IPR052709">
    <property type="entry name" value="Transposase-MT_Hybrid"/>
</dbReference>
<accession>A0AAV4EVU9</accession>
<evidence type="ECO:0000313" key="1">
    <source>
        <dbReference type="EMBL" id="GFR64879.1"/>
    </source>
</evidence>
<dbReference type="PANTHER" id="PTHR46060:SF1">
    <property type="entry name" value="MARINER MOS1 TRANSPOSASE-LIKE PROTEIN"/>
    <property type="match status" value="1"/>
</dbReference>
<dbReference type="AlphaFoldDB" id="A0AAV4EVU9"/>
<dbReference type="GO" id="GO:0003676">
    <property type="term" value="F:nucleic acid binding"/>
    <property type="evidence" value="ECO:0007669"/>
    <property type="project" value="InterPro"/>
</dbReference>
<evidence type="ECO:0000313" key="2">
    <source>
        <dbReference type="Proteomes" id="UP000762676"/>
    </source>
</evidence>
<name>A0AAV4EVU9_9GAST</name>
<keyword evidence="2" id="KW-1185">Reference proteome</keyword>
<gene>
    <name evidence="1" type="ORF">ElyMa_000190200</name>
</gene>
<comment type="caution">
    <text evidence="1">The sequence shown here is derived from an EMBL/GenBank/DDBJ whole genome shotgun (WGS) entry which is preliminary data.</text>
</comment>
<dbReference type="Proteomes" id="UP000762676">
    <property type="component" value="Unassembled WGS sequence"/>
</dbReference>
<sequence length="113" mass="13077">MEGVVHMEFPEQGETVNSARYISTLRALKIRLRRCAPYTSRKTQIAIRQLELTTLPHPAYSPDLAPSDYYLFPQLKKYLKGHHYDSEEVIADVRRWCPSIDSHLNSRLTACTN</sequence>
<dbReference type="EMBL" id="BMAT01000359">
    <property type="protein sequence ID" value="GFR64879.1"/>
    <property type="molecule type" value="Genomic_DNA"/>
</dbReference>
<protein>
    <submittedName>
        <fullName evidence="1">Mariner mos1 transposase</fullName>
    </submittedName>
</protein>
<dbReference type="PANTHER" id="PTHR46060">
    <property type="entry name" value="MARINER MOS1 TRANSPOSASE-LIKE PROTEIN"/>
    <property type="match status" value="1"/>
</dbReference>
<proteinExistence type="predicted"/>
<organism evidence="1 2">
    <name type="scientific">Elysia marginata</name>
    <dbReference type="NCBI Taxonomy" id="1093978"/>
    <lineage>
        <taxon>Eukaryota</taxon>
        <taxon>Metazoa</taxon>
        <taxon>Spiralia</taxon>
        <taxon>Lophotrochozoa</taxon>
        <taxon>Mollusca</taxon>
        <taxon>Gastropoda</taxon>
        <taxon>Heterobranchia</taxon>
        <taxon>Euthyneura</taxon>
        <taxon>Panpulmonata</taxon>
        <taxon>Sacoglossa</taxon>
        <taxon>Placobranchoidea</taxon>
        <taxon>Plakobranchidae</taxon>
        <taxon>Elysia</taxon>
    </lineage>
</organism>
<dbReference type="InterPro" id="IPR036397">
    <property type="entry name" value="RNaseH_sf"/>
</dbReference>